<dbReference type="SUPFAM" id="SSF51391">
    <property type="entry name" value="Thiamin phosphate synthase"/>
    <property type="match status" value="1"/>
</dbReference>
<evidence type="ECO:0000256" key="6">
    <source>
        <dbReference type="ARBA" id="ARBA00022977"/>
    </source>
</evidence>
<dbReference type="GO" id="GO:0009228">
    <property type="term" value="P:thiamine biosynthetic process"/>
    <property type="evidence" value="ECO:0007669"/>
    <property type="project" value="UniProtKB-KW"/>
</dbReference>
<feature type="domain" description="Thiamine phosphate synthase/TenI" evidence="13">
    <location>
        <begin position="8"/>
        <end position="189"/>
    </location>
</feature>
<dbReference type="InterPro" id="IPR036206">
    <property type="entry name" value="ThiamineP_synth_sf"/>
</dbReference>
<keyword evidence="3 10" id="KW-0808">Transferase</keyword>
<comment type="similarity">
    <text evidence="10 11">Belongs to the thiamine-phosphate synthase family.</text>
</comment>
<evidence type="ECO:0000256" key="7">
    <source>
        <dbReference type="ARBA" id="ARBA00047334"/>
    </source>
</evidence>
<keyword evidence="6 10" id="KW-0784">Thiamine biosynthesis</keyword>
<name>A0A2C9CRU7_9RHOB</name>
<dbReference type="GO" id="GO:0004789">
    <property type="term" value="F:thiamine-phosphate diphosphorylase activity"/>
    <property type="evidence" value="ECO:0007669"/>
    <property type="project" value="UniProtKB-UniRule"/>
</dbReference>
<protein>
    <recommendedName>
        <fullName evidence="10">Thiamine-phosphate synthase</fullName>
        <shortName evidence="10">TP synthase</shortName>
        <shortName evidence="10">TPS</shortName>
        <ecNumber evidence="10">2.5.1.3</ecNumber>
    </recommendedName>
    <alternativeName>
        <fullName evidence="10">Thiamine-phosphate pyrophosphorylase</fullName>
        <shortName evidence="10">TMP pyrophosphorylase</shortName>
        <shortName evidence="10">TMP-PPase</shortName>
    </alternativeName>
</protein>
<evidence type="ECO:0000256" key="9">
    <source>
        <dbReference type="ARBA" id="ARBA00047883"/>
    </source>
</evidence>
<evidence type="ECO:0000256" key="11">
    <source>
        <dbReference type="RuleBase" id="RU003826"/>
    </source>
</evidence>
<feature type="binding site" evidence="10">
    <location>
        <begin position="186"/>
        <end position="187"/>
    </location>
    <ligand>
        <name>2-[(2R,5Z)-2-carboxy-4-methylthiazol-5(2H)-ylidene]ethyl phosphate</name>
        <dbReference type="ChEBI" id="CHEBI:62899"/>
    </ligand>
</feature>
<keyword evidence="15" id="KW-1185">Reference proteome</keyword>
<dbReference type="Gene3D" id="3.20.20.70">
    <property type="entry name" value="Aldolase class I"/>
    <property type="match status" value="1"/>
</dbReference>
<comment type="function">
    <text evidence="1 10">Condenses 4-methyl-5-(beta-hydroxyethyl)thiazole monophosphate (THZ-P) and 2-methyl-4-amino-5-hydroxymethyl pyrimidine pyrophosphate (HMP-PP) to form thiamine monophosphate (TMP).</text>
</comment>
<dbReference type="AlphaFoldDB" id="A0A2C9CRU7"/>
<evidence type="ECO:0000313" key="15">
    <source>
        <dbReference type="Proteomes" id="UP000220034"/>
    </source>
</evidence>
<keyword evidence="4 10" id="KW-0479">Metal-binding</keyword>
<dbReference type="EMBL" id="OCTN01000002">
    <property type="protein sequence ID" value="SOH93885.1"/>
    <property type="molecule type" value="Genomic_DNA"/>
</dbReference>
<organism evidence="14 15">
    <name type="scientific">Pontivivens marinum</name>
    <dbReference type="NCBI Taxonomy" id="1690039"/>
    <lineage>
        <taxon>Bacteria</taxon>
        <taxon>Pseudomonadati</taxon>
        <taxon>Pseudomonadota</taxon>
        <taxon>Alphaproteobacteria</taxon>
        <taxon>Rhodobacterales</taxon>
        <taxon>Paracoccaceae</taxon>
        <taxon>Pontivivens</taxon>
    </lineage>
</organism>
<evidence type="ECO:0000256" key="8">
    <source>
        <dbReference type="ARBA" id="ARBA00047851"/>
    </source>
</evidence>
<comment type="catalytic activity">
    <reaction evidence="8 10 11">
        <text>2-(2-carboxy-4-methylthiazol-5-yl)ethyl phosphate + 4-amino-2-methyl-5-(diphosphooxymethyl)pyrimidine + 2 H(+) = thiamine phosphate + CO2 + diphosphate</text>
        <dbReference type="Rhea" id="RHEA:47848"/>
        <dbReference type="ChEBI" id="CHEBI:15378"/>
        <dbReference type="ChEBI" id="CHEBI:16526"/>
        <dbReference type="ChEBI" id="CHEBI:33019"/>
        <dbReference type="ChEBI" id="CHEBI:37575"/>
        <dbReference type="ChEBI" id="CHEBI:57841"/>
        <dbReference type="ChEBI" id="CHEBI:62890"/>
        <dbReference type="EC" id="2.5.1.3"/>
    </reaction>
</comment>
<dbReference type="CDD" id="cd00564">
    <property type="entry name" value="TMP_TenI"/>
    <property type="match status" value="1"/>
</dbReference>
<dbReference type="Pfam" id="PF02581">
    <property type="entry name" value="TMP-TENI"/>
    <property type="match status" value="1"/>
</dbReference>
<feature type="binding site" evidence="10">
    <location>
        <begin position="38"/>
        <end position="42"/>
    </location>
    <ligand>
        <name>4-amino-2-methyl-5-(diphosphooxymethyl)pyrimidine</name>
        <dbReference type="ChEBI" id="CHEBI:57841"/>
    </ligand>
</feature>
<evidence type="ECO:0000256" key="5">
    <source>
        <dbReference type="ARBA" id="ARBA00022842"/>
    </source>
</evidence>
<evidence type="ECO:0000256" key="4">
    <source>
        <dbReference type="ARBA" id="ARBA00022723"/>
    </source>
</evidence>
<feature type="binding site" evidence="10">
    <location>
        <position position="70"/>
    </location>
    <ligand>
        <name>4-amino-2-methyl-5-(diphosphooxymethyl)pyrimidine</name>
        <dbReference type="ChEBI" id="CHEBI:57841"/>
    </ligand>
</feature>
<evidence type="ECO:0000256" key="1">
    <source>
        <dbReference type="ARBA" id="ARBA00003814"/>
    </source>
</evidence>
<dbReference type="InterPro" id="IPR013785">
    <property type="entry name" value="Aldolase_TIM"/>
</dbReference>
<evidence type="ECO:0000256" key="10">
    <source>
        <dbReference type="HAMAP-Rule" id="MF_00097"/>
    </source>
</evidence>
<gene>
    <name evidence="10" type="primary">thiE</name>
    <name evidence="14" type="ORF">SAMN06273572_102563</name>
</gene>
<feature type="binding site" evidence="10">
    <location>
        <position position="71"/>
    </location>
    <ligand>
        <name>Mg(2+)</name>
        <dbReference type="ChEBI" id="CHEBI:18420"/>
    </ligand>
</feature>
<dbReference type="FunFam" id="3.20.20.70:FF:000096">
    <property type="entry name" value="Thiamine-phosphate synthase"/>
    <property type="match status" value="1"/>
</dbReference>
<dbReference type="GO" id="GO:0009229">
    <property type="term" value="P:thiamine diphosphate biosynthetic process"/>
    <property type="evidence" value="ECO:0007669"/>
    <property type="project" value="UniProtKB-UniRule"/>
</dbReference>
<accession>A0A2C9CRU7</accession>
<reference evidence="15" key="1">
    <citation type="submission" date="2017-09" db="EMBL/GenBank/DDBJ databases">
        <authorList>
            <person name="Varghese N."/>
            <person name="Submissions S."/>
        </authorList>
    </citation>
    <scope>NUCLEOTIDE SEQUENCE [LARGE SCALE GENOMIC DNA]</scope>
    <source>
        <strain evidence="15">C7</strain>
    </source>
</reference>
<comment type="catalytic activity">
    <reaction evidence="9 10 11">
        <text>2-[(2R,5Z)-2-carboxy-4-methylthiazol-5(2H)-ylidene]ethyl phosphate + 4-amino-2-methyl-5-(diphosphooxymethyl)pyrimidine + 2 H(+) = thiamine phosphate + CO2 + diphosphate</text>
        <dbReference type="Rhea" id="RHEA:47844"/>
        <dbReference type="ChEBI" id="CHEBI:15378"/>
        <dbReference type="ChEBI" id="CHEBI:16526"/>
        <dbReference type="ChEBI" id="CHEBI:33019"/>
        <dbReference type="ChEBI" id="CHEBI:37575"/>
        <dbReference type="ChEBI" id="CHEBI:57841"/>
        <dbReference type="ChEBI" id="CHEBI:62899"/>
        <dbReference type="EC" id="2.5.1.3"/>
    </reaction>
</comment>
<evidence type="ECO:0000256" key="3">
    <source>
        <dbReference type="ARBA" id="ARBA00022679"/>
    </source>
</evidence>
<dbReference type="GO" id="GO:0005737">
    <property type="term" value="C:cytoplasm"/>
    <property type="evidence" value="ECO:0007669"/>
    <property type="project" value="TreeGrafter"/>
</dbReference>
<dbReference type="InterPro" id="IPR034291">
    <property type="entry name" value="TMP_synthase"/>
</dbReference>
<comment type="catalytic activity">
    <reaction evidence="7 10 11">
        <text>4-methyl-5-(2-phosphooxyethyl)-thiazole + 4-amino-2-methyl-5-(diphosphooxymethyl)pyrimidine + H(+) = thiamine phosphate + diphosphate</text>
        <dbReference type="Rhea" id="RHEA:22328"/>
        <dbReference type="ChEBI" id="CHEBI:15378"/>
        <dbReference type="ChEBI" id="CHEBI:33019"/>
        <dbReference type="ChEBI" id="CHEBI:37575"/>
        <dbReference type="ChEBI" id="CHEBI:57841"/>
        <dbReference type="ChEBI" id="CHEBI:58296"/>
        <dbReference type="EC" id="2.5.1.3"/>
    </reaction>
</comment>
<feature type="binding site" evidence="10">
    <location>
        <position position="109"/>
    </location>
    <ligand>
        <name>4-amino-2-methyl-5-(diphosphooxymethyl)pyrimidine</name>
        <dbReference type="ChEBI" id="CHEBI:57841"/>
    </ligand>
</feature>
<evidence type="ECO:0000256" key="2">
    <source>
        <dbReference type="ARBA" id="ARBA00005165"/>
    </source>
</evidence>
<evidence type="ECO:0000259" key="13">
    <source>
        <dbReference type="Pfam" id="PF02581"/>
    </source>
</evidence>
<dbReference type="EC" id="2.5.1.3" evidence="10"/>
<dbReference type="PANTHER" id="PTHR20857">
    <property type="entry name" value="THIAMINE-PHOSPHATE PYROPHOSPHORYLASE"/>
    <property type="match status" value="1"/>
</dbReference>
<comment type="cofactor">
    <cofactor evidence="10">
        <name>Mg(2+)</name>
        <dbReference type="ChEBI" id="CHEBI:18420"/>
    </cofactor>
    <text evidence="10">Binds 1 Mg(2+) ion per subunit.</text>
</comment>
<proteinExistence type="inferred from homology"/>
<dbReference type="Proteomes" id="UP000220034">
    <property type="component" value="Unassembled WGS sequence"/>
</dbReference>
<dbReference type="HAMAP" id="MF_00097">
    <property type="entry name" value="TMP_synthase"/>
    <property type="match status" value="1"/>
</dbReference>
<dbReference type="GO" id="GO:0000287">
    <property type="term" value="F:magnesium ion binding"/>
    <property type="evidence" value="ECO:0007669"/>
    <property type="project" value="UniProtKB-UniRule"/>
</dbReference>
<evidence type="ECO:0000256" key="12">
    <source>
        <dbReference type="RuleBase" id="RU004253"/>
    </source>
</evidence>
<dbReference type="NCBIfam" id="TIGR00693">
    <property type="entry name" value="thiE"/>
    <property type="match status" value="1"/>
</dbReference>
<keyword evidence="5 10" id="KW-0460">Magnesium</keyword>
<feature type="binding site" evidence="10">
    <location>
        <position position="138"/>
    </location>
    <ligand>
        <name>4-amino-2-methyl-5-(diphosphooxymethyl)pyrimidine</name>
        <dbReference type="ChEBI" id="CHEBI:57841"/>
    </ligand>
</feature>
<feature type="binding site" evidence="10">
    <location>
        <position position="166"/>
    </location>
    <ligand>
        <name>2-[(2R,5Z)-2-carboxy-4-methylthiazol-5(2H)-ylidene]ethyl phosphate</name>
        <dbReference type="ChEBI" id="CHEBI:62899"/>
    </ligand>
</feature>
<feature type="binding site" evidence="10">
    <location>
        <begin position="135"/>
        <end position="137"/>
    </location>
    <ligand>
        <name>2-[(2R,5Z)-2-carboxy-4-methylthiazol-5(2H)-ylidene]ethyl phosphate</name>
        <dbReference type="ChEBI" id="CHEBI:62899"/>
    </ligand>
</feature>
<comment type="pathway">
    <text evidence="2 10 12">Cofactor biosynthesis; thiamine diphosphate biosynthesis; thiamine phosphate from 4-amino-2-methyl-5-diphosphomethylpyrimidine and 4-methyl-5-(2-phosphoethyl)-thiazole: step 1/1.</text>
</comment>
<dbReference type="PANTHER" id="PTHR20857:SF15">
    <property type="entry name" value="THIAMINE-PHOSPHATE SYNTHASE"/>
    <property type="match status" value="1"/>
</dbReference>
<dbReference type="UniPathway" id="UPA00060">
    <property type="reaction ID" value="UER00141"/>
</dbReference>
<sequence>MIRDSLRLYLVTDPDLCGEVGVVETVRRAVAGGVSMVQLRDKTATTSQRITIARALVEVLRGTGVPLIVNDDLQAAIQSGADGAHIGQSDGPPERARALLGPDRILGLSCETVERVRAAENSGVDYLGLGPVFATDSKADHERPIGFTGLAEMAAATALPTVAIGGLKQQHFAPVMAAGADGLAVVSAICGQANPQHAAARFLSGEMQ</sequence>
<evidence type="ECO:0000313" key="14">
    <source>
        <dbReference type="EMBL" id="SOH93885.1"/>
    </source>
</evidence>
<dbReference type="InterPro" id="IPR022998">
    <property type="entry name" value="ThiamineP_synth_TenI"/>
</dbReference>
<feature type="binding site" evidence="10">
    <location>
        <position position="90"/>
    </location>
    <ligand>
        <name>Mg(2+)</name>
        <dbReference type="ChEBI" id="CHEBI:18420"/>
    </ligand>
</feature>